<dbReference type="RefSeq" id="WP_167315483.1">
    <property type="nucleotide sequence ID" value="NZ_CP050269.1"/>
</dbReference>
<sequence length="108" mass="12280">MNKQDYAKQIARVIMGQFGGQRFIAMTGARQFVSLPAPGVQFDLPARFARDGINRVQVVLDPCDTYTLTYMRVNRRTFAIETVHQESGIYCDMLEERFEAVTGLVTQL</sequence>
<dbReference type="EMBL" id="CP050269">
    <property type="protein sequence ID" value="QIR08049.1"/>
    <property type="molecule type" value="Genomic_DNA"/>
</dbReference>
<keyword evidence="2" id="KW-1185">Reference proteome</keyword>
<dbReference type="Proteomes" id="UP000501408">
    <property type="component" value="Plasmid pM138.2"/>
</dbReference>
<name>A0ABX6KA72_SALCS</name>
<gene>
    <name evidence="1" type="ORF">HBA18_16610</name>
</gene>
<protein>
    <submittedName>
        <fullName evidence="1">Uncharacterized protein</fullName>
    </submittedName>
</protein>
<geneLocation type="plasmid" evidence="1 2">
    <name>pM138.2</name>
</geneLocation>
<accession>A0ABX6KA72</accession>
<proteinExistence type="predicted"/>
<keyword evidence="1" id="KW-0614">Plasmid</keyword>
<evidence type="ECO:0000313" key="2">
    <source>
        <dbReference type="Proteomes" id="UP000501408"/>
    </source>
</evidence>
<organism evidence="1 2">
    <name type="scientific">Salinivibrio costicola</name>
    <name type="common">Vibrio costicola</name>
    <dbReference type="NCBI Taxonomy" id="51367"/>
    <lineage>
        <taxon>Bacteria</taxon>
        <taxon>Pseudomonadati</taxon>
        <taxon>Pseudomonadota</taxon>
        <taxon>Gammaproteobacteria</taxon>
        <taxon>Vibrionales</taxon>
        <taxon>Vibrionaceae</taxon>
        <taxon>Salinivibrio</taxon>
    </lineage>
</organism>
<evidence type="ECO:0000313" key="1">
    <source>
        <dbReference type="EMBL" id="QIR08049.1"/>
    </source>
</evidence>
<reference evidence="1 2" key="1">
    <citation type="submission" date="2020-03" db="EMBL/GenBank/DDBJ databases">
        <title>Genome mining reveals the biosynthetic pathways of PHA and ectoines of the halophilic strain Salinivibrio costicola M318 isolated from fermented shrimp paste.</title>
        <authorList>
            <person name="Doan T.V."/>
            <person name="Tran L.T."/>
            <person name="Trieu T.A."/>
            <person name="Nguyen Q.V."/>
            <person name="Quach T.N."/>
            <person name="Phi T.Q."/>
            <person name="Kumar S."/>
        </authorList>
    </citation>
    <scope>NUCLEOTIDE SEQUENCE [LARGE SCALE GENOMIC DNA]</scope>
    <source>
        <strain evidence="1 2">M318</strain>
        <plasmid evidence="1 2">pM138.2</plasmid>
    </source>
</reference>